<dbReference type="Proteomes" id="UP000504935">
    <property type="component" value="Segment"/>
</dbReference>
<dbReference type="KEGG" id="vg:55412434"/>
<reference evidence="1 2" key="1">
    <citation type="journal article" date="2013" name="PLoS Genet.">
        <title>Expanding the Marine Virosphere Using Metagenomics.</title>
        <authorList>
            <person name="Mizuno C.M."/>
            <person name="Rodriguez-Valera F."/>
            <person name="Kimes N.E."/>
            <person name="Ghai R."/>
        </authorList>
    </citation>
    <scope>NUCLEOTIDE SEQUENCE [LARGE SCALE GENOMIC DNA]</scope>
    <source>
        <strain evidence="1">UvMED-CGR-U-MedDCM-OCT-S46-C10</strain>
    </source>
</reference>
<keyword evidence="2" id="KW-1185">Reference proteome</keyword>
<accession>A0A6S4PIL5</accession>
<name>A0A6S4PIL5_9CAUD</name>
<protein>
    <submittedName>
        <fullName evidence="1">Uncharacterized protein</fullName>
    </submittedName>
</protein>
<proteinExistence type="predicted"/>
<evidence type="ECO:0000313" key="2">
    <source>
        <dbReference type="Proteomes" id="UP000504935"/>
    </source>
</evidence>
<organism evidence="1 2">
    <name type="scientific">uncultured phage MedDCM-OCT-S46-C10</name>
    <dbReference type="NCBI Taxonomy" id="2741074"/>
    <lineage>
        <taxon>Viruses</taxon>
        <taxon>Duplodnaviria</taxon>
        <taxon>Heunggongvirae</taxon>
        <taxon>Uroviricota</taxon>
        <taxon>Caudoviricetes</taxon>
        <taxon>Autographivirales</taxon>
        <taxon>Foussvirus</taxon>
        <taxon>Foussvirus S46C10</taxon>
    </lineage>
</organism>
<evidence type="ECO:0000313" key="1">
    <source>
        <dbReference type="EMBL" id="BAQ94316.1"/>
    </source>
</evidence>
<dbReference type="GeneID" id="55412434"/>
<sequence>MPKGNKKFDLDLKYGQEREQQVANLLIADKSKVEVKTERDWWAKTGNIAIEIESWGKPSGLEATEADYWVHILAHGKQDFCKLIFKVSQLKKIVKKFSKNTKMVGDHHASKCVLIPLAELFLQK</sequence>
<dbReference type="EMBL" id="AP013545">
    <property type="protein sequence ID" value="BAQ94316.1"/>
    <property type="molecule type" value="Genomic_DNA"/>
</dbReference>
<dbReference type="RefSeq" id="YP_009777858.1">
    <property type="nucleotide sequence ID" value="NC_047705.1"/>
</dbReference>